<dbReference type="OrthoDB" id="1930729at2759"/>
<dbReference type="PROSITE" id="PS50600">
    <property type="entry name" value="ULP_PROTEASE"/>
    <property type="match status" value="1"/>
</dbReference>
<evidence type="ECO:0000256" key="2">
    <source>
        <dbReference type="ARBA" id="ARBA00022801"/>
    </source>
</evidence>
<dbReference type="GO" id="GO:0008234">
    <property type="term" value="F:cysteine-type peptidase activity"/>
    <property type="evidence" value="ECO:0007669"/>
    <property type="project" value="InterPro"/>
</dbReference>
<dbReference type="Pfam" id="PF09331">
    <property type="entry name" value="DUF1985"/>
    <property type="match status" value="1"/>
</dbReference>
<gene>
    <name evidence="6" type="ORF">ISN44_As04g004470</name>
</gene>
<feature type="region of interest" description="Disordered" evidence="3">
    <location>
        <begin position="772"/>
        <end position="868"/>
    </location>
</feature>
<dbReference type="FunFam" id="3.10.20.90:FF:000341">
    <property type="entry name" value="Ubiquitin-like superfamily protein"/>
    <property type="match status" value="1"/>
</dbReference>
<accession>A0A8T2E8P8</accession>
<keyword evidence="7" id="KW-1185">Reference proteome</keyword>
<evidence type="ECO:0000256" key="3">
    <source>
        <dbReference type="SAM" id="MobiDB-lite"/>
    </source>
</evidence>
<sequence length="1758" mass="197086">MKFLVENLNGSSFELEVDYRDTLLVVKQKIERSQHIPVSKQTLIVDGIVILREDLNVEQCQIVPTSDIQLEVSSDDDNPNHNDCDQKPQTEQSPAVPLVSAEEYFEGQDWPLTAEELRQIYSYRPEHEGSPSVAPTEDLTVEELPPRLFALDRYPSETKMNAYSKPEYISDIANVLKRKPEMQFLLDSPFGELFKIPKNKASFNAKLVLGLICRKLVTKKVNEMWIVFGGHPIRFGLREFSILTGLECGKYPKKKDVDDVFSVKPECESVWKTLFDERFGDTVPTIADLVSWLQEEESMEGWKQLALSLIILVDGVVAAHSNPNRPTSKTVEMTKNLEFFCKYPWGRVSFTRTLGRIANFQTPYDAQQLIRGLLIGSYALHGFPLALHLLAFETIPSIAKLGPDDVPNMTFAERSIHRLASLRAIRTSRILECEAADEVEVNYIVKPADNVCPPSLLWDDEVDDPRVDYIEALLIDGHQWQEDEWVGGYARVPKQLRPPQLEETDVKRKQNAPDPSPKEPAMKKQKSEMDCDKEENAEDCFGEPVPERFIVEMRRSFKELEDQMYQMHEDMKDFVRDQIRAVLDPKGKRPEQTIPSHDSREPPTSMDKAPVTAKKPSRRMSTKGSTGTRKSSRLTRVSHDVDTPALSVGCNSKEEDLDVPGVHTTAVGGRRKPSKPKKNVSLAVDTTELPDSNKKDMQGFIDEQYDTNNESDFTANDGLDSSAAEEEILDTGFLIVPYAGSTQSHLDRGNVVVGKTVFLGSMSGTVYVTQEERPVEEATVDTEMEEVPSNVSARVSEDNVPKDVAEPGLVGTHTGADEIADADTEMVDNPSGLPSTSAQEEARDASASTEANGSESEETYEPSDGDTAHVLGTSVEAAGESKLVTGMEVEIPEKTHSDPPSPFQVVNNVIRELDTKAVGDLAAATDVEVVMEEPGIVEGSVGTEDPNPGLDEADKTDIPKNNDESDNAAAVEAKEKKKSSPKVPKKVKNQLVYEQDDAHPHGFKAKTVLVPDVPTQQIEVVIRAGNVSYNPLDMVDPSKVEEFSNIIKGPSMIHTLFGFRKVPNEFFANLLTPGEWVKSSHLEMMAMLMWHKNGEQMIANRCIVLDMMLTHLLTKRVGDFKKCINKNGFKWCKLLSDIANGVHINREPNMKWLKDVDVVYAPMNWKSEHWVALGINLNERLITVYDALISHTRESAVKARMTPICEMMSYLVRAMCQDVLISPYSVEPFEYVRCPTVAQNPTTGDCGPYTMKFLELLAFGHPFSELTTIREADMVFYRQKYSVDIYEHDKREAGTPTLTNTSMTFISTVIAPTKFTVVVIKVKKLLTISDYLISNMVNPTLPDDLLSKIAKNLADQCWSDLGPLVRSGTRGRDIVYRPDVLKDANILTLCNSPDDFQAGGGHNPSGSADEGRHRPFFLRCFAANNPTAVYYEGICVLTHERNINEAIKLLQRHAPVRENATLACAIVFICAGYDYMGDLFLQLFTRNHYLLDSVATRVLGDEFIEEIKKFDPPYNNTYGPTFSYPTSHGISMPPCALYCYMIAKKMADKCWWYLGPMLKSGPRGRDIVYRPDVLKDANIFSMCDDPDDFYAAGHDPNDINSEGRYRPFFKRCLQAGNPTAIYLEGLRLVTHESDIQGAILHLERIAPRNAAATLACAILYICAGNAHMGGVYLRLFGSNHYALESEEARDICEEVLEDIKIYGNTLKYTYANSFSYPECGDVSTPECAEMYYMRSRLFNNLCNQFYIWLCAKRISQIL</sequence>
<name>A0A8T2E8P8_ARASU</name>
<evidence type="ECO:0000313" key="6">
    <source>
        <dbReference type="EMBL" id="KAG7619556.1"/>
    </source>
</evidence>
<dbReference type="Proteomes" id="UP000694251">
    <property type="component" value="Chromosome 4"/>
</dbReference>
<dbReference type="InterPro" id="IPR003653">
    <property type="entry name" value="Peptidase_C48_C"/>
</dbReference>
<organism evidence="6 7">
    <name type="scientific">Arabidopsis suecica</name>
    <name type="common">Swedish thale-cress</name>
    <name type="synonym">Cardaminopsis suecica</name>
    <dbReference type="NCBI Taxonomy" id="45249"/>
    <lineage>
        <taxon>Eukaryota</taxon>
        <taxon>Viridiplantae</taxon>
        <taxon>Streptophyta</taxon>
        <taxon>Embryophyta</taxon>
        <taxon>Tracheophyta</taxon>
        <taxon>Spermatophyta</taxon>
        <taxon>Magnoliopsida</taxon>
        <taxon>eudicotyledons</taxon>
        <taxon>Gunneridae</taxon>
        <taxon>Pentapetalae</taxon>
        <taxon>rosids</taxon>
        <taxon>malvids</taxon>
        <taxon>Brassicales</taxon>
        <taxon>Brassicaceae</taxon>
        <taxon>Camelineae</taxon>
        <taxon>Arabidopsis</taxon>
    </lineage>
</organism>
<feature type="domain" description="Ubiquitin-like protease family profile" evidence="5">
    <location>
        <begin position="1060"/>
        <end position="1257"/>
    </location>
</feature>
<dbReference type="CDD" id="cd17039">
    <property type="entry name" value="Ubl_ubiquitin_like"/>
    <property type="match status" value="1"/>
</dbReference>
<dbReference type="PROSITE" id="PS50053">
    <property type="entry name" value="UBIQUITIN_2"/>
    <property type="match status" value="1"/>
</dbReference>
<dbReference type="Pfam" id="PF00240">
    <property type="entry name" value="ubiquitin"/>
    <property type="match status" value="1"/>
</dbReference>
<evidence type="ECO:0000259" key="5">
    <source>
        <dbReference type="PROSITE" id="PS50600"/>
    </source>
</evidence>
<evidence type="ECO:0000259" key="4">
    <source>
        <dbReference type="PROSITE" id="PS50053"/>
    </source>
</evidence>
<proteinExistence type="predicted"/>
<evidence type="ECO:0000256" key="1">
    <source>
        <dbReference type="ARBA" id="ARBA00022670"/>
    </source>
</evidence>
<dbReference type="GO" id="GO:0006508">
    <property type="term" value="P:proteolysis"/>
    <property type="evidence" value="ECO:0007669"/>
    <property type="project" value="UniProtKB-KW"/>
</dbReference>
<dbReference type="SMART" id="SM00213">
    <property type="entry name" value="UBQ"/>
    <property type="match status" value="1"/>
</dbReference>
<comment type="caution">
    <text evidence="6">The sequence shown here is derived from an EMBL/GenBank/DDBJ whole genome shotgun (WGS) entry which is preliminary data.</text>
</comment>
<feature type="compositionally biased region" description="Basic and acidic residues" evidence="3">
    <location>
        <begin position="795"/>
        <end position="805"/>
    </location>
</feature>
<feature type="region of interest" description="Disordered" evidence="3">
    <location>
        <begin position="496"/>
        <end position="539"/>
    </location>
</feature>
<keyword evidence="1" id="KW-0645">Protease</keyword>
<feature type="region of interest" description="Disordered" evidence="3">
    <location>
        <begin position="584"/>
        <end position="637"/>
    </location>
</feature>
<feature type="domain" description="Ubiquitin-like" evidence="4">
    <location>
        <begin position="1"/>
        <end position="70"/>
    </location>
</feature>
<dbReference type="InterPro" id="IPR015410">
    <property type="entry name" value="DUF1985"/>
</dbReference>
<evidence type="ECO:0000313" key="7">
    <source>
        <dbReference type="Proteomes" id="UP000694251"/>
    </source>
</evidence>
<protein>
    <submittedName>
        <fullName evidence="6">Ubiquitin domain</fullName>
    </submittedName>
</protein>
<feature type="region of interest" description="Disordered" evidence="3">
    <location>
        <begin position="71"/>
        <end position="95"/>
    </location>
</feature>
<keyword evidence="2" id="KW-0378">Hydrolase</keyword>
<reference evidence="6 7" key="1">
    <citation type="submission" date="2020-12" db="EMBL/GenBank/DDBJ databases">
        <title>Concerted genomic and epigenomic changes stabilize Arabidopsis allopolyploids.</title>
        <authorList>
            <person name="Chen Z."/>
        </authorList>
    </citation>
    <scope>NUCLEOTIDE SEQUENCE [LARGE SCALE GENOMIC DNA]</scope>
    <source>
        <strain evidence="6">As9502</strain>
        <tissue evidence="6">Leaf</tissue>
    </source>
</reference>
<dbReference type="Pfam" id="PF02902">
    <property type="entry name" value="Peptidase_C48"/>
    <property type="match status" value="1"/>
</dbReference>
<feature type="compositionally biased region" description="Basic residues" evidence="3">
    <location>
        <begin position="976"/>
        <end position="988"/>
    </location>
</feature>
<feature type="compositionally biased region" description="Acidic residues" evidence="3">
    <location>
        <begin position="855"/>
        <end position="864"/>
    </location>
</feature>
<feature type="compositionally biased region" description="Basic and acidic residues" evidence="3">
    <location>
        <begin position="78"/>
        <end position="88"/>
    </location>
</feature>
<feature type="compositionally biased region" description="Basic and acidic residues" evidence="3">
    <location>
        <begin position="584"/>
        <end position="601"/>
    </location>
</feature>
<dbReference type="PANTHER" id="PTHR48449">
    <property type="entry name" value="DUF1985 DOMAIN-CONTAINING PROTEIN"/>
    <property type="match status" value="1"/>
</dbReference>
<dbReference type="PANTHER" id="PTHR48449:SF1">
    <property type="entry name" value="DUF1985 DOMAIN-CONTAINING PROTEIN"/>
    <property type="match status" value="1"/>
</dbReference>
<feature type="region of interest" description="Disordered" evidence="3">
    <location>
        <begin position="936"/>
        <end position="988"/>
    </location>
</feature>
<feature type="compositionally biased region" description="Basic and acidic residues" evidence="3">
    <location>
        <begin position="516"/>
        <end position="530"/>
    </location>
</feature>
<dbReference type="EMBL" id="JAEFBJ010000004">
    <property type="protein sequence ID" value="KAG7619556.1"/>
    <property type="molecule type" value="Genomic_DNA"/>
</dbReference>
<dbReference type="InterPro" id="IPR000626">
    <property type="entry name" value="Ubiquitin-like_dom"/>
</dbReference>
<feature type="compositionally biased region" description="Basic and acidic residues" evidence="3">
    <location>
        <begin position="952"/>
        <end position="963"/>
    </location>
</feature>